<keyword evidence="5 8" id="KW-1133">Transmembrane helix</keyword>
<dbReference type="PANTHER" id="PTHR24221:SF248">
    <property type="entry name" value="ABC TRANSPORTER TRANSMEMBRANE REGION"/>
    <property type="match status" value="1"/>
</dbReference>
<feature type="compositionally biased region" description="Pro residues" evidence="7">
    <location>
        <begin position="575"/>
        <end position="588"/>
    </location>
</feature>
<dbReference type="PROSITE" id="PS50929">
    <property type="entry name" value="ABC_TM1F"/>
    <property type="match status" value="1"/>
</dbReference>
<reference evidence="12" key="1">
    <citation type="journal article" date="2019" name="Int. J. Syst. Evol. Microbiol.">
        <title>The Global Catalogue of Microorganisms (GCM) 10K type strain sequencing project: providing services to taxonomists for standard genome sequencing and annotation.</title>
        <authorList>
            <consortium name="The Broad Institute Genomics Platform"/>
            <consortium name="The Broad Institute Genome Sequencing Center for Infectious Disease"/>
            <person name="Wu L."/>
            <person name="Ma J."/>
        </authorList>
    </citation>
    <scope>NUCLEOTIDE SEQUENCE [LARGE SCALE GENOMIC DNA]</scope>
    <source>
        <strain evidence="12">KCTC 42984</strain>
    </source>
</reference>
<accession>A0ABV7IMQ5</accession>
<dbReference type="Gene3D" id="1.20.1560.10">
    <property type="entry name" value="ABC transporter type 1, transmembrane domain"/>
    <property type="match status" value="1"/>
</dbReference>
<keyword evidence="2 8" id="KW-0812">Transmembrane</keyword>
<evidence type="ECO:0000259" key="9">
    <source>
        <dbReference type="PROSITE" id="PS50893"/>
    </source>
</evidence>
<dbReference type="InterPro" id="IPR003593">
    <property type="entry name" value="AAA+_ATPase"/>
</dbReference>
<feature type="transmembrane region" description="Helical" evidence="8">
    <location>
        <begin position="33"/>
        <end position="59"/>
    </location>
</feature>
<dbReference type="InterPro" id="IPR010128">
    <property type="entry name" value="ATPase_T1SS_PrtD-like"/>
</dbReference>
<dbReference type="NCBIfam" id="TIGR01842">
    <property type="entry name" value="type_I_sec_PrtD"/>
    <property type="match status" value="1"/>
</dbReference>
<protein>
    <submittedName>
        <fullName evidence="11">Type I secretion system permease/ATPase</fullName>
    </submittedName>
</protein>
<evidence type="ECO:0000256" key="3">
    <source>
        <dbReference type="ARBA" id="ARBA00022741"/>
    </source>
</evidence>
<dbReference type="Pfam" id="PF00664">
    <property type="entry name" value="ABC_membrane"/>
    <property type="match status" value="1"/>
</dbReference>
<feature type="domain" description="ABC transporter" evidence="9">
    <location>
        <begin position="345"/>
        <end position="579"/>
    </location>
</feature>
<dbReference type="InterPro" id="IPR039421">
    <property type="entry name" value="Type_1_exporter"/>
</dbReference>
<evidence type="ECO:0000256" key="4">
    <source>
        <dbReference type="ARBA" id="ARBA00022840"/>
    </source>
</evidence>
<dbReference type="Pfam" id="PF00005">
    <property type="entry name" value="ABC_tran"/>
    <property type="match status" value="1"/>
</dbReference>
<dbReference type="InterPro" id="IPR017871">
    <property type="entry name" value="ABC_transporter-like_CS"/>
</dbReference>
<keyword evidence="3" id="KW-0547">Nucleotide-binding</keyword>
<dbReference type="Gene3D" id="3.40.50.300">
    <property type="entry name" value="P-loop containing nucleotide triphosphate hydrolases"/>
    <property type="match status" value="1"/>
</dbReference>
<keyword evidence="12" id="KW-1185">Reference proteome</keyword>
<feature type="transmembrane region" description="Helical" evidence="8">
    <location>
        <begin position="71"/>
        <end position="88"/>
    </location>
</feature>
<keyword evidence="6 8" id="KW-0472">Membrane</keyword>
<dbReference type="EMBL" id="JBHRTQ010000004">
    <property type="protein sequence ID" value="MFC3173499.1"/>
    <property type="molecule type" value="Genomic_DNA"/>
</dbReference>
<dbReference type="InterPro" id="IPR036640">
    <property type="entry name" value="ABC1_TM_sf"/>
</dbReference>
<evidence type="ECO:0000313" key="11">
    <source>
        <dbReference type="EMBL" id="MFC3173499.1"/>
    </source>
</evidence>
<dbReference type="InterPro" id="IPR027417">
    <property type="entry name" value="P-loop_NTPase"/>
</dbReference>
<evidence type="ECO:0000256" key="8">
    <source>
        <dbReference type="SAM" id="Phobius"/>
    </source>
</evidence>
<organism evidence="11 12">
    <name type="scientific">Novosphingobium bradum</name>
    <dbReference type="NCBI Taxonomy" id="1737444"/>
    <lineage>
        <taxon>Bacteria</taxon>
        <taxon>Pseudomonadati</taxon>
        <taxon>Pseudomonadota</taxon>
        <taxon>Alphaproteobacteria</taxon>
        <taxon>Sphingomonadales</taxon>
        <taxon>Sphingomonadaceae</taxon>
        <taxon>Novosphingobium</taxon>
    </lineage>
</organism>
<dbReference type="PROSITE" id="PS50893">
    <property type="entry name" value="ABC_TRANSPORTER_2"/>
    <property type="match status" value="1"/>
</dbReference>
<dbReference type="Proteomes" id="UP001595604">
    <property type="component" value="Unassembled WGS sequence"/>
</dbReference>
<dbReference type="PROSITE" id="PS00211">
    <property type="entry name" value="ABC_TRANSPORTER_1"/>
    <property type="match status" value="1"/>
</dbReference>
<dbReference type="SMART" id="SM00382">
    <property type="entry name" value="AAA"/>
    <property type="match status" value="1"/>
</dbReference>
<gene>
    <name evidence="11" type="ORF">ACFOD9_04465</name>
</gene>
<proteinExistence type="predicted"/>
<feature type="compositionally biased region" description="Low complexity" evidence="7">
    <location>
        <begin position="589"/>
        <end position="598"/>
    </location>
</feature>
<dbReference type="PANTHER" id="PTHR24221">
    <property type="entry name" value="ATP-BINDING CASSETTE SUB-FAMILY B"/>
    <property type="match status" value="1"/>
</dbReference>
<dbReference type="SUPFAM" id="SSF52540">
    <property type="entry name" value="P-loop containing nucleoside triphosphate hydrolases"/>
    <property type="match status" value="1"/>
</dbReference>
<evidence type="ECO:0000259" key="10">
    <source>
        <dbReference type="PROSITE" id="PS50929"/>
    </source>
</evidence>
<feature type="region of interest" description="Disordered" evidence="7">
    <location>
        <begin position="571"/>
        <end position="626"/>
    </location>
</feature>
<evidence type="ECO:0000256" key="5">
    <source>
        <dbReference type="ARBA" id="ARBA00022989"/>
    </source>
</evidence>
<feature type="transmembrane region" description="Helical" evidence="8">
    <location>
        <begin position="259"/>
        <end position="277"/>
    </location>
</feature>
<dbReference type="InterPro" id="IPR011527">
    <property type="entry name" value="ABC1_TM_dom"/>
</dbReference>
<comment type="caution">
    <text evidence="11">The sequence shown here is derived from an EMBL/GenBank/DDBJ whole genome shotgun (WGS) entry which is preliminary data.</text>
</comment>
<evidence type="ECO:0000256" key="6">
    <source>
        <dbReference type="ARBA" id="ARBA00023136"/>
    </source>
</evidence>
<evidence type="ECO:0000256" key="2">
    <source>
        <dbReference type="ARBA" id="ARBA00022692"/>
    </source>
</evidence>
<feature type="domain" description="ABC transmembrane type-1" evidence="10">
    <location>
        <begin position="37"/>
        <end position="312"/>
    </location>
</feature>
<dbReference type="RefSeq" id="WP_379508881.1">
    <property type="nucleotide sequence ID" value="NZ_JBHRTQ010000004.1"/>
</dbReference>
<evidence type="ECO:0000256" key="7">
    <source>
        <dbReference type="SAM" id="MobiDB-lite"/>
    </source>
</evidence>
<feature type="transmembrane region" description="Helical" evidence="8">
    <location>
        <begin position="154"/>
        <end position="183"/>
    </location>
</feature>
<comment type="subcellular location">
    <subcellularLocation>
        <location evidence="1">Cell membrane</location>
        <topology evidence="1">Multi-pass membrane protein</topology>
    </subcellularLocation>
</comment>
<name>A0ABV7IMQ5_9SPHN</name>
<evidence type="ECO:0000313" key="12">
    <source>
        <dbReference type="Proteomes" id="UP001595604"/>
    </source>
</evidence>
<evidence type="ECO:0000256" key="1">
    <source>
        <dbReference type="ARBA" id="ARBA00004651"/>
    </source>
</evidence>
<dbReference type="SUPFAM" id="SSF90123">
    <property type="entry name" value="ABC transporter transmembrane region"/>
    <property type="match status" value="1"/>
</dbReference>
<keyword evidence="4" id="KW-0067">ATP-binding</keyword>
<dbReference type="InterPro" id="IPR003439">
    <property type="entry name" value="ABC_transporter-like_ATP-bd"/>
</dbReference>
<sequence>MNQYLGQDSGRRGWFGLARSGELLSALPGGRQVLGMIMGMSAALNVLLLSGSIFMLMVYDQVLPSHSVPSLVGLVVLLVIAFGFQAALDHLRHRISGAAGNMLERSLSDRVFGLVLEAELTRGGRDAAQPVRDLDLLRNFLASPAPMAVLDLPWMLLFMGVLFAFHWILGLVCVIGAALVIALTMWTDRMTTSQVEAGTRSGAERSGFLEACRRNAEVVRALGMREAIEGGWQRLSENHSEVNDAAGERLSAMRTFSRTFRQLLQSLILATGAWLVIDGQASGGVIIASSILSSRALGPIDSAIAHWRTLIAARQAWNRLAQRLAASPEAVARTELPRPQHGFVVEALSAVVPGTQTLLFRDVSFGLATGETLAVVGASGSGKSSLVRALVGVLDPIRGAVRLDGAALDQWDPDLAGQFIGYLPQDVELFDGSVAQNIARFDPEATSEEVVAAAEQAGVHDLIVHMPQGYDTVLGPGGRNLSAGQRQRIALARALFRDPFLVVLDEPNSNLDANGDLALNQAIARARARGAIVIIVAHRPSALAEIDKLLWLDNGVVRAFGPKAEVLPRLTGAPAPAPAPGQPQPAGAPPAGAAGTAPAGPPSGTINVRVPTAPASPVRAANEATA</sequence>